<dbReference type="OrthoDB" id="374683at2759"/>
<keyword evidence="1" id="KW-0812">Transmembrane</keyword>
<comment type="caution">
    <text evidence="2">The sequence shown here is derived from an EMBL/GenBank/DDBJ whole genome shotgun (WGS) entry which is preliminary data.</text>
</comment>
<dbReference type="VEuPathDB" id="PlasmoDB:PKNH_1246600"/>
<dbReference type="InterPro" id="IPR006496">
    <property type="entry name" value="CHP01606_Plasmodium_spp"/>
</dbReference>
<dbReference type="OMA" id="MNHYWCD"/>
<keyword evidence="1" id="KW-1133">Transmembrane helix</keyword>
<organism evidence="2 3">
    <name type="scientific">Plasmodium knowlesi</name>
    <dbReference type="NCBI Taxonomy" id="5850"/>
    <lineage>
        <taxon>Eukaryota</taxon>
        <taxon>Sar</taxon>
        <taxon>Alveolata</taxon>
        <taxon>Apicomplexa</taxon>
        <taxon>Aconoidasida</taxon>
        <taxon>Haemosporida</taxon>
        <taxon>Plasmodiidae</taxon>
        <taxon>Plasmodium</taxon>
        <taxon>Plasmodium (Plasmodium)</taxon>
    </lineage>
</organism>
<gene>
    <name evidence="2" type="ORF">PKNOH_S110117500</name>
</gene>
<accession>A0A1Y3DQI7</accession>
<protein>
    <recommendedName>
        <fullName evidence="4">Plasmodium RESA N-terminal domain-containing protein</fullName>
    </recommendedName>
</protein>
<evidence type="ECO:0000256" key="1">
    <source>
        <dbReference type="SAM" id="Phobius"/>
    </source>
</evidence>
<dbReference type="VEuPathDB" id="PlasmoDB:PKA1H_120051200"/>
<feature type="transmembrane region" description="Helical" evidence="1">
    <location>
        <begin position="41"/>
        <end position="66"/>
    </location>
</feature>
<reference evidence="2 3" key="1">
    <citation type="submission" date="2017-05" db="EMBL/GenBank/DDBJ databases">
        <title>PacBio assembly of a Plasmodium knowlesi genome sequence with Hi-C correction and manual annotation of the SICAvar gene family.</title>
        <authorList>
            <person name="Lapp S.A."/>
            <person name="Geraldo J.A."/>
            <person name="Chien J.-T."/>
            <person name="Ay F."/>
            <person name="Pakala S.B."/>
            <person name="Batugedara G."/>
            <person name="Humphrey J.C."/>
            <person name="Debarry J.D."/>
            <person name="Le Roch K.G."/>
            <person name="Galinski M.R."/>
            <person name="Kissinger J.C."/>
        </authorList>
    </citation>
    <scope>NUCLEOTIDE SEQUENCE [LARGE SCALE GENOMIC DNA]</scope>
    <source>
        <strain evidence="3">Malayan Strain Pk1 (A+)</strain>
    </source>
</reference>
<evidence type="ECO:0000313" key="3">
    <source>
        <dbReference type="Proteomes" id="UP000195012"/>
    </source>
</evidence>
<dbReference type="VEuPathDB" id="PlasmoDB:PKNOH_S110117500"/>
<dbReference type="EMBL" id="NETL01000025">
    <property type="protein sequence ID" value="OTN65625.1"/>
    <property type="molecule type" value="Genomic_DNA"/>
</dbReference>
<dbReference type="eggNOG" id="ENOG502TN08">
    <property type="taxonomic scope" value="Eukaryota"/>
</dbReference>
<name>A0A1Y3DQI7_PLAKN</name>
<keyword evidence="1" id="KW-0472">Membrane</keyword>
<evidence type="ECO:0008006" key="4">
    <source>
        <dbReference type="Google" id="ProtNLM"/>
    </source>
</evidence>
<dbReference type="Pfam" id="PF09688">
    <property type="entry name" value="Wx5_PLAF3D7"/>
    <property type="match status" value="1"/>
</dbReference>
<sequence length="247" mass="29526">MKPYSCLVHINLKHSSASDRVRNMSTWKTSTSSIKPRNKNITINTITFFTNIIYLSLLLCIFQGSFDYRDVNKFSTKYTKKFNGKATGITFKRNLAQDYYDNVPEVPEENVLEPDDATTETVEFHNSSYPLEEDELDDSENLDELIEACEKEFEDILIDITDQFVEFTDDMNHYWCDKMWEIVWCKYADNVYTSVMKNLQDPKLSLNEKKNIFKFLMEWFRKDFKCFLKLIKEEWDLRDEPEQYLER</sequence>
<dbReference type="AlphaFoldDB" id="A0A1Y3DQI7"/>
<evidence type="ECO:0000313" key="2">
    <source>
        <dbReference type="EMBL" id="OTN65625.1"/>
    </source>
</evidence>
<proteinExistence type="predicted"/>
<dbReference type="Proteomes" id="UP000195012">
    <property type="component" value="Unassembled WGS sequence"/>
</dbReference>